<keyword evidence="9" id="KW-1185">Reference proteome</keyword>
<evidence type="ECO:0000256" key="5">
    <source>
        <dbReference type="ARBA" id="ARBA00022801"/>
    </source>
</evidence>
<dbReference type="GO" id="GO:0006098">
    <property type="term" value="P:pentose-phosphate shunt"/>
    <property type="evidence" value="ECO:0007669"/>
    <property type="project" value="UniProtKB-UniPathway"/>
</dbReference>
<keyword evidence="5 6" id="KW-0378">Hydrolase</keyword>
<dbReference type="SUPFAM" id="SSF100950">
    <property type="entry name" value="NagB/RpiA/CoA transferase-like"/>
    <property type="match status" value="1"/>
</dbReference>
<dbReference type="OrthoDB" id="432544at2759"/>
<comment type="similarity">
    <text evidence="3 6">Belongs to the glucosamine/galactosamine-6-phosphate isomerase family. 6-phosphogluconolactonase subfamily.</text>
</comment>
<dbReference type="PANTHER" id="PTHR11054">
    <property type="entry name" value="6-PHOSPHOGLUCONOLACTONASE"/>
    <property type="match status" value="1"/>
</dbReference>
<dbReference type="InterPro" id="IPR006148">
    <property type="entry name" value="Glc/Gal-6P_isomerase"/>
</dbReference>
<comment type="catalytic activity">
    <reaction evidence="1 6">
        <text>6-phospho-D-glucono-1,5-lactone + H2O = 6-phospho-D-gluconate + H(+)</text>
        <dbReference type="Rhea" id="RHEA:12556"/>
        <dbReference type="ChEBI" id="CHEBI:15377"/>
        <dbReference type="ChEBI" id="CHEBI:15378"/>
        <dbReference type="ChEBI" id="CHEBI:57955"/>
        <dbReference type="ChEBI" id="CHEBI:58759"/>
        <dbReference type="EC" id="3.1.1.31"/>
    </reaction>
</comment>
<dbReference type="EMBL" id="BDGG01000019">
    <property type="protein sequence ID" value="GAV08881.1"/>
    <property type="molecule type" value="Genomic_DNA"/>
</dbReference>
<feature type="domain" description="Glucosamine/galactosamine-6-phosphate isomerase" evidence="7">
    <location>
        <begin position="14"/>
        <end position="234"/>
    </location>
</feature>
<protein>
    <recommendedName>
        <fullName evidence="4 6">6-phosphogluconolactonase</fullName>
        <shortName evidence="6">6PGL</shortName>
        <ecNumber evidence="4 6">3.1.1.31</ecNumber>
    </recommendedName>
</protein>
<dbReference type="FunFam" id="3.40.50.1360:FF:000005">
    <property type="entry name" value="6-phosphogluconolactonase"/>
    <property type="match status" value="1"/>
</dbReference>
<dbReference type="Proteomes" id="UP000186922">
    <property type="component" value="Unassembled WGS sequence"/>
</dbReference>
<dbReference type="PANTHER" id="PTHR11054:SF0">
    <property type="entry name" value="6-PHOSPHOGLUCONOLACTONASE"/>
    <property type="match status" value="1"/>
</dbReference>
<evidence type="ECO:0000256" key="2">
    <source>
        <dbReference type="ARBA" id="ARBA00004961"/>
    </source>
</evidence>
<gene>
    <name evidence="8" type="primary">RvY_18507-1</name>
    <name evidence="8" type="synonym">RvY_18507.1</name>
    <name evidence="8" type="ORF">RvY_18507</name>
</gene>
<dbReference type="GO" id="GO:0017057">
    <property type="term" value="F:6-phosphogluconolactonase activity"/>
    <property type="evidence" value="ECO:0007669"/>
    <property type="project" value="UniProtKB-UniRule"/>
</dbReference>
<evidence type="ECO:0000256" key="3">
    <source>
        <dbReference type="ARBA" id="ARBA00010662"/>
    </source>
</evidence>
<name>A0A1D1W620_RAMVA</name>
<comment type="function">
    <text evidence="6">Hydrolysis of 6-phosphogluconolactone to 6-phosphogluconate.</text>
</comment>
<dbReference type="AlphaFoldDB" id="A0A1D1W620"/>
<dbReference type="InterPro" id="IPR039104">
    <property type="entry name" value="6PGL"/>
</dbReference>
<evidence type="ECO:0000259" key="7">
    <source>
        <dbReference type="Pfam" id="PF01182"/>
    </source>
</evidence>
<evidence type="ECO:0000256" key="6">
    <source>
        <dbReference type="RuleBase" id="RU365095"/>
    </source>
</evidence>
<evidence type="ECO:0000313" key="9">
    <source>
        <dbReference type="Proteomes" id="UP000186922"/>
    </source>
</evidence>
<dbReference type="Pfam" id="PF01182">
    <property type="entry name" value="Glucosamine_iso"/>
    <property type="match status" value="1"/>
</dbReference>
<accession>A0A1D1W620</accession>
<evidence type="ECO:0000256" key="4">
    <source>
        <dbReference type="ARBA" id="ARBA00013198"/>
    </source>
</evidence>
<dbReference type="NCBIfam" id="TIGR01198">
    <property type="entry name" value="pgl"/>
    <property type="match status" value="1"/>
</dbReference>
<comment type="pathway">
    <text evidence="2 6">Carbohydrate degradation; pentose phosphate pathway; D-ribulose 5-phosphate from D-glucose 6-phosphate (oxidative stage): step 2/3.</text>
</comment>
<reference evidence="8 9" key="1">
    <citation type="journal article" date="2016" name="Nat. Commun.">
        <title>Extremotolerant tardigrade genome and improved radiotolerance of human cultured cells by tardigrade-unique protein.</title>
        <authorList>
            <person name="Hashimoto T."/>
            <person name="Horikawa D.D."/>
            <person name="Saito Y."/>
            <person name="Kuwahara H."/>
            <person name="Kozuka-Hata H."/>
            <person name="Shin-I T."/>
            <person name="Minakuchi Y."/>
            <person name="Ohishi K."/>
            <person name="Motoyama A."/>
            <person name="Aizu T."/>
            <person name="Enomoto A."/>
            <person name="Kondo K."/>
            <person name="Tanaka S."/>
            <person name="Hara Y."/>
            <person name="Koshikawa S."/>
            <person name="Sagara H."/>
            <person name="Miura T."/>
            <person name="Yokobori S."/>
            <person name="Miyagawa K."/>
            <person name="Suzuki Y."/>
            <person name="Kubo T."/>
            <person name="Oyama M."/>
            <person name="Kohara Y."/>
            <person name="Fujiyama A."/>
            <person name="Arakawa K."/>
            <person name="Katayama T."/>
            <person name="Toyoda A."/>
            <person name="Kunieda T."/>
        </authorList>
    </citation>
    <scope>NUCLEOTIDE SEQUENCE [LARGE SCALE GENOMIC DNA]</scope>
    <source>
        <strain evidence="8 9">YOKOZUNA-1</strain>
    </source>
</reference>
<dbReference type="EC" id="3.1.1.31" evidence="4 6"/>
<dbReference type="InterPro" id="IPR037171">
    <property type="entry name" value="NagB/RpiA_transferase-like"/>
</dbReference>
<comment type="caution">
    <text evidence="8">The sequence shown here is derived from an EMBL/GenBank/DDBJ whole genome shotgun (WGS) entry which is preliminary data.</text>
</comment>
<proteinExistence type="inferred from homology"/>
<dbReference type="CDD" id="cd01400">
    <property type="entry name" value="6PGL"/>
    <property type="match status" value="1"/>
</dbReference>
<dbReference type="UniPathway" id="UPA00115">
    <property type="reaction ID" value="UER00409"/>
</dbReference>
<dbReference type="InterPro" id="IPR005900">
    <property type="entry name" value="6-phosphogluconolactonase_DevB"/>
</dbReference>
<evidence type="ECO:0000256" key="1">
    <source>
        <dbReference type="ARBA" id="ARBA00000832"/>
    </source>
</evidence>
<organism evidence="8 9">
    <name type="scientific">Ramazzottius varieornatus</name>
    <name type="common">Water bear</name>
    <name type="synonym">Tardigrade</name>
    <dbReference type="NCBI Taxonomy" id="947166"/>
    <lineage>
        <taxon>Eukaryota</taxon>
        <taxon>Metazoa</taxon>
        <taxon>Ecdysozoa</taxon>
        <taxon>Tardigrada</taxon>
        <taxon>Eutardigrada</taxon>
        <taxon>Parachela</taxon>
        <taxon>Hypsibioidea</taxon>
        <taxon>Ramazzottiidae</taxon>
        <taxon>Ramazzottius</taxon>
    </lineage>
</organism>
<sequence>MTDSLKIIVYKSGSDLENGMHELLKRLAKEAIAARGKFTLGVSGGSMAKQLTAAVPDIYPKGQEEWKKWHVFFCDERIVAFDDKESTYGDYKKNLIAKVPELESQFVVIDPSKDAENNALHYHNQLVQRFGNAMFPIFDLLLTGMGPDGHTCSLFPGHPLLEERRKWVAAITDSPKPPPSRITLTLPVLNHARNVAFIVAGSNKAEAVKKVLEDQEKLPSGMVQPQSNGGKLYWMLDSEAASGLKNTRTHTEL</sequence>
<evidence type="ECO:0000313" key="8">
    <source>
        <dbReference type="EMBL" id="GAV08881.1"/>
    </source>
</evidence>
<dbReference type="GO" id="GO:0005975">
    <property type="term" value="P:carbohydrate metabolic process"/>
    <property type="evidence" value="ECO:0007669"/>
    <property type="project" value="UniProtKB-UniRule"/>
</dbReference>
<dbReference type="Gene3D" id="3.40.50.1360">
    <property type="match status" value="1"/>
</dbReference>
<dbReference type="STRING" id="947166.A0A1D1W620"/>